<dbReference type="PIRSF" id="PIRSF028743">
    <property type="entry name" value="GvpO_protein"/>
    <property type="match status" value="1"/>
</dbReference>
<gene>
    <name evidence="1" type="ORF">GCM10010507_04160</name>
</gene>
<reference evidence="1" key="1">
    <citation type="journal article" date="2014" name="Int. J. Syst. Evol. Microbiol.">
        <title>Complete genome sequence of Corynebacterium casei LMG S-19264T (=DSM 44701T), isolated from a smear-ripened cheese.</title>
        <authorList>
            <consortium name="US DOE Joint Genome Institute (JGI-PGF)"/>
            <person name="Walter F."/>
            <person name="Albersmeier A."/>
            <person name="Kalinowski J."/>
            <person name="Ruckert C."/>
        </authorList>
    </citation>
    <scope>NUCLEOTIDE SEQUENCE</scope>
    <source>
        <strain evidence="1">JCM 4633</strain>
    </source>
</reference>
<dbReference type="AlphaFoldDB" id="A0A918WDW1"/>
<reference evidence="1" key="2">
    <citation type="submission" date="2020-09" db="EMBL/GenBank/DDBJ databases">
        <authorList>
            <person name="Sun Q."/>
            <person name="Ohkuma M."/>
        </authorList>
    </citation>
    <scope>NUCLEOTIDE SEQUENCE</scope>
    <source>
        <strain evidence="1">JCM 4633</strain>
    </source>
</reference>
<evidence type="ECO:0000313" key="2">
    <source>
        <dbReference type="Proteomes" id="UP000646244"/>
    </source>
</evidence>
<dbReference type="GO" id="GO:0031412">
    <property type="term" value="P:gas vesicle organization"/>
    <property type="evidence" value="ECO:0007669"/>
    <property type="project" value="InterPro"/>
</dbReference>
<accession>A0A918WDW1</accession>
<name>A0A918WDW1_STRCJ</name>
<sequence>MTNAKETSGTSDEPVLTAPQILRAAHEQFTELTGLRPEGVSRFERAEQGWLLEAEVVEITRVPETMSVMALYEVTLDATGLLTGYRRVRRYERGRTDSR</sequence>
<protein>
    <submittedName>
        <fullName evidence="1">Gas vesicle protein</fullName>
    </submittedName>
</protein>
<proteinExistence type="predicted"/>
<dbReference type="RefSeq" id="WP_190107840.1">
    <property type="nucleotide sequence ID" value="NZ_BMVB01000001.1"/>
</dbReference>
<dbReference type="Proteomes" id="UP000646244">
    <property type="component" value="Unassembled WGS sequence"/>
</dbReference>
<evidence type="ECO:0000313" key="1">
    <source>
        <dbReference type="EMBL" id="GHC34535.1"/>
    </source>
</evidence>
<dbReference type="InterPro" id="IPR008634">
    <property type="entry name" value="Gas-vesicle_GvpO"/>
</dbReference>
<organism evidence="1 2">
    <name type="scientific">Streptomyces cinnamoneus</name>
    <name type="common">Streptoverticillium cinnamoneum</name>
    <dbReference type="NCBI Taxonomy" id="53446"/>
    <lineage>
        <taxon>Bacteria</taxon>
        <taxon>Bacillati</taxon>
        <taxon>Actinomycetota</taxon>
        <taxon>Actinomycetes</taxon>
        <taxon>Kitasatosporales</taxon>
        <taxon>Streptomycetaceae</taxon>
        <taxon>Streptomyces</taxon>
        <taxon>Streptomyces cinnamoneus group</taxon>
    </lineage>
</organism>
<comment type="caution">
    <text evidence="1">The sequence shown here is derived from an EMBL/GenBank/DDBJ whole genome shotgun (WGS) entry which is preliminary data.</text>
</comment>
<dbReference type="Pfam" id="PF05800">
    <property type="entry name" value="GvpO"/>
    <property type="match status" value="1"/>
</dbReference>
<dbReference type="EMBL" id="BMVB01000001">
    <property type="protein sequence ID" value="GHC34535.1"/>
    <property type="molecule type" value="Genomic_DNA"/>
</dbReference>